<dbReference type="Gene3D" id="2.60.40.420">
    <property type="entry name" value="Cupredoxins - blue copper proteins"/>
    <property type="match status" value="1"/>
</dbReference>
<keyword evidence="3" id="KW-0186">Copper</keyword>
<comment type="subcellular location">
    <subcellularLocation>
        <location evidence="1">Cell envelope</location>
    </subcellularLocation>
</comment>
<evidence type="ECO:0000313" key="6">
    <source>
        <dbReference type="EMBL" id="MFB9991145.1"/>
    </source>
</evidence>
<dbReference type="CDD" id="cd13913">
    <property type="entry name" value="ba3_CcO_II_C"/>
    <property type="match status" value="1"/>
</dbReference>
<sequence length="193" mass="20554">MARAPLSPAPRLDHHTLERYETVWLVISVVMSVLLFTGVVVSFISGTYQAVRSDGSSAGHHITGVKSGRLDPRSIASTPFAKPGLRENADGSLEAFIVAKAFAFDPAVLRVPAGRPITFHLTSLDVMHGYMVQGTNVNATVIPGQVTSFSVTFREPGTLNSICNEYCGIGHHNMLTRVIVTAPDAAAPSGDQP</sequence>
<feature type="transmembrane region" description="Helical" evidence="4">
    <location>
        <begin position="23"/>
        <end position="44"/>
    </location>
</feature>
<evidence type="ECO:0000256" key="2">
    <source>
        <dbReference type="ARBA" id="ARBA00022723"/>
    </source>
</evidence>
<dbReference type="PANTHER" id="PTHR42838">
    <property type="entry name" value="CYTOCHROME C OXIDASE SUBUNIT II"/>
    <property type="match status" value="1"/>
</dbReference>
<proteinExistence type="predicted"/>
<evidence type="ECO:0000256" key="3">
    <source>
        <dbReference type="ARBA" id="ARBA00023008"/>
    </source>
</evidence>
<keyword evidence="4" id="KW-0472">Membrane</keyword>
<dbReference type="InterPro" id="IPR001505">
    <property type="entry name" value="Copper_CuA"/>
</dbReference>
<comment type="caution">
    <text evidence="6">The sequence shown here is derived from an EMBL/GenBank/DDBJ whole genome shotgun (WGS) entry which is preliminary data.</text>
</comment>
<dbReference type="PANTHER" id="PTHR42838:SF2">
    <property type="entry name" value="NITROUS-OXIDE REDUCTASE"/>
    <property type="match status" value="1"/>
</dbReference>
<gene>
    <name evidence="6" type="ORF">ACFFLM_03990</name>
</gene>
<dbReference type="SUPFAM" id="SSF49503">
    <property type="entry name" value="Cupredoxins"/>
    <property type="match status" value="1"/>
</dbReference>
<evidence type="ECO:0000256" key="1">
    <source>
        <dbReference type="ARBA" id="ARBA00004196"/>
    </source>
</evidence>
<feature type="domain" description="Cytochrome oxidase subunit II copper A binding" evidence="5">
    <location>
        <begin position="88"/>
        <end position="193"/>
    </location>
</feature>
<dbReference type="Pfam" id="PF00116">
    <property type="entry name" value="COX2"/>
    <property type="match status" value="1"/>
</dbReference>
<dbReference type="PROSITE" id="PS00078">
    <property type="entry name" value="COX2"/>
    <property type="match status" value="1"/>
</dbReference>
<dbReference type="RefSeq" id="WP_380005784.1">
    <property type="nucleotide sequence ID" value="NZ_JBHLYR010000013.1"/>
</dbReference>
<accession>A0ABV6AWR7</accession>
<organism evidence="6 7">
    <name type="scientific">Deinococcus oregonensis</name>
    <dbReference type="NCBI Taxonomy" id="1805970"/>
    <lineage>
        <taxon>Bacteria</taxon>
        <taxon>Thermotogati</taxon>
        <taxon>Deinococcota</taxon>
        <taxon>Deinococci</taxon>
        <taxon>Deinococcales</taxon>
        <taxon>Deinococcaceae</taxon>
        <taxon>Deinococcus</taxon>
    </lineage>
</organism>
<dbReference type="InterPro" id="IPR008972">
    <property type="entry name" value="Cupredoxin"/>
</dbReference>
<name>A0ABV6AWR7_9DEIO</name>
<dbReference type="InterPro" id="IPR034214">
    <property type="entry name" value="Ba3_CcO_II_C"/>
</dbReference>
<dbReference type="InterPro" id="IPR051403">
    <property type="entry name" value="NosZ/Cyto_c_oxidase_sub2"/>
</dbReference>
<evidence type="ECO:0000259" key="5">
    <source>
        <dbReference type="PROSITE" id="PS50857"/>
    </source>
</evidence>
<dbReference type="Proteomes" id="UP001589733">
    <property type="component" value="Unassembled WGS sequence"/>
</dbReference>
<reference evidence="6 7" key="1">
    <citation type="submission" date="2024-09" db="EMBL/GenBank/DDBJ databases">
        <authorList>
            <person name="Sun Q."/>
            <person name="Mori K."/>
        </authorList>
    </citation>
    <scope>NUCLEOTIDE SEQUENCE [LARGE SCALE GENOMIC DNA]</scope>
    <source>
        <strain evidence="6 7">JCM 13503</strain>
    </source>
</reference>
<keyword evidence="4" id="KW-0812">Transmembrane</keyword>
<protein>
    <submittedName>
        <fullName evidence="6">Cytochrome c oxidase subunit II</fullName>
    </submittedName>
</protein>
<dbReference type="EMBL" id="JBHLYR010000013">
    <property type="protein sequence ID" value="MFB9991145.1"/>
    <property type="molecule type" value="Genomic_DNA"/>
</dbReference>
<evidence type="ECO:0000256" key="4">
    <source>
        <dbReference type="SAM" id="Phobius"/>
    </source>
</evidence>
<dbReference type="InterPro" id="IPR002429">
    <property type="entry name" value="CcO_II-like_C"/>
</dbReference>
<keyword evidence="7" id="KW-1185">Reference proteome</keyword>
<evidence type="ECO:0000313" key="7">
    <source>
        <dbReference type="Proteomes" id="UP001589733"/>
    </source>
</evidence>
<keyword evidence="2" id="KW-0479">Metal-binding</keyword>
<dbReference type="PROSITE" id="PS50857">
    <property type="entry name" value="COX2_CUA"/>
    <property type="match status" value="1"/>
</dbReference>
<keyword evidence="4" id="KW-1133">Transmembrane helix</keyword>